<evidence type="ECO:0000256" key="5">
    <source>
        <dbReference type="ARBA" id="ARBA00022685"/>
    </source>
</evidence>
<dbReference type="GO" id="GO:0090729">
    <property type="term" value="F:toxin activity"/>
    <property type="evidence" value="ECO:0007669"/>
    <property type="project" value="UniProtKB-KW"/>
</dbReference>
<proteinExistence type="inferred from homology"/>
<evidence type="ECO:0000256" key="8">
    <source>
        <dbReference type="SAM" id="Phobius"/>
    </source>
</evidence>
<comment type="subcellular location">
    <subcellularLocation>
        <location evidence="1">Secreted</location>
    </subcellularLocation>
</comment>
<reference evidence="10" key="1">
    <citation type="submission" date="2025-08" db="UniProtKB">
        <authorList>
            <consortium name="RefSeq"/>
        </authorList>
    </citation>
    <scope>IDENTIFICATION</scope>
    <source>
        <tissue evidence="10">Tentacle</tissue>
    </source>
</reference>
<dbReference type="KEGG" id="aten:116288196"/>
<dbReference type="AlphaFoldDB" id="A0A6P8HE12"/>
<keyword evidence="8" id="KW-0472">Membrane</keyword>
<evidence type="ECO:0000256" key="6">
    <source>
        <dbReference type="ARBA" id="ARBA00023157"/>
    </source>
</evidence>
<keyword evidence="8" id="KW-0812">Transmembrane</keyword>
<dbReference type="GO" id="GO:0005576">
    <property type="term" value="C:extracellular region"/>
    <property type="evidence" value="ECO:0007669"/>
    <property type="project" value="UniProtKB-SubCell"/>
</dbReference>
<dbReference type="GO" id="GO:0008200">
    <property type="term" value="F:ion channel inhibitor activity"/>
    <property type="evidence" value="ECO:0007669"/>
    <property type="project" value="InterPro"/>
</dbReference>
<evidence type="ECO:0000256" key="4">
    <source>
        <dbReference type="ARBA" id="ARBA00022656"/>
    </source>
</evidence>
<feature type="region of interest" description="Disordered" evidence="7">
    <location>
        <begin position="23"/>
        <end position="44"/>
    </location>
</feature>
<keyword evidence="6" id="KW-1015">Disulfide bond</keyword>
<dbReference type="Pfam" id="PF07936">
    <property type="entry name" value="Defensin_4"/>
    <property type="match status" value="1"/>
</dbReference>
<dbReference type="SUPFAM" id="SSF57392">
    <property type="entry name" value="Defensin-like"/>
    <property type="match status" value="1"/>
</dbReference>
<dbReference type="Gene3D" id="2.20.20.10">
    <property type="entry name" value="Anthopleurin-A"/>
    <property type="match status" value="1"/>
</dbReference>
<dbReference type="RefSeq" id="XP_031550810.1">
    <property type="nucleotide sequence ID" value="XM_031694950.1"/>
</dbReference>
<organism evidence="9 10">
    <name type="scientific">Actinia tenebrosa</name>
    <name type="common">Australian red waratah sea anemone</name>
    <dbReference type="NCBI Taxonomy" id="6105"/>
    <lineage>
        <taxon>Eukaryota</taxon>
        <taxon>Metazoa</taxon>
        <taxon>Cnidaria</taxon>
        <taxon>Anthozoa</taxon>
        <taxon>Hexacorallia</taxon>
        <taxon>Actiniaria</taxon>
        <taxon>Actiniidae</taxon>
        <taxon>Actinia</taxon>
    </lineage>
</organism>
<feature type="transmembrane region" description="Helical" evidence="8">
    <location>
        <begin position="52"/>
        <end position="71"/>
    </location>
</feature>
<dbReference type="GO" id="GO:0042151">
    <property type="term" value="C:nematocyst"/>
    <property type="evidence" value="ECO:0007669"/>
    <property type="project" value="InterPro"/>
</dbReference>
<keyword evidence="4" id="KW-0800">Toxin</keyword>
<keyword evidence="9" id="KW-1185">Reference proteome</keyword>
<accession>A0A6P8HE12</accession>
<evidence type="ECO:0000313" key="9">
    <source>
        <dbReference type="Proteomes" id="UP000515163"/>
    </source>
</evidence>
<protein>
    <submittedName>
        <fullName evidence="10">Kappa-actitoxin-Avd4e-like</fullName>
    </submittedName>
</protein>
<gene>
    <name evidence="10" type="primary">LOC116288196</name>
</gene>
<keyword evidence="3" id="KW-0964">Secreted</keyword>
<keyword evidence="8" id="KW-1133">Transmembrane helix</keyword>
<sequence>MQINVHKYSSVWRVSSIPNLQLEPPATKRTSTLASSHSKGQQNKASRMANKVLLMMAFCMALIVLANSAVVQEEKRALSCYCGENDEPPYGDHWVFRGTCPSGYGYTRSCQNGLNRCCFPRSG</sequence>
<dbReference type="InterPro" id="IPR012414">
    <property type="entry name" value="BDS_K_chnl_tox"/>
</dbReference>
<dbReference type="InParanoid" id="A0A6P8HE12"/>
<dbReference type="Proteomes" id="UP000515163">
    <property type="component" value="Unplaced"/>
</dbReference>
<name>A0A6P8HE12_ACTTE</name>
<evidence type="ECO:0000313" key="10">
    <source>
        <dbReference type="RefSeq" id="XP_031550810.1"/>
    </source>
</evidence>
<dbReference type="GeneID" id="116288196"/>
<evidence type="ECO:0000256" key="3">
    <source>
        <dbReference type="ARBA" id="ARBA00022525"/>
    </source>
</evidence>
<comment type="similarity">
    <text evidence="2">Belongs to the sea anemone type 3 (BDS) potassium channel toxin family.</text>
</comment>
<evidence type="ECO:0000256" key="1">
    <source>
        <dbReference type="ARBA" id="ARBA00004613"/>
    </source>
</evidence>
<evidence type="ECO:0000256" key="7">
    <source>
        <dbReference type="SAM" id="MobiDB-lite"/>
    </source>
</evidence>
<evidence type="ECO:0000256" key="2">
    <source>
        <dbReference type="ARBA" id="ARBA00007488"/>
    </source>
</evidence>
<dbReference type="InterPro" id="IPR023355">
    <property type="entry name" value="Myo_ane_neurotoxin_sf"/>
</dbReference>
<feature type="compositionally biased region" description="Polar residues" evidence="7">
    <location>
        <begin position="28"/>
        <end position="44"/>
    </location>
</feature>
<dbReference type="OrthoDB" id="5997474at2759"/>
<keyword evidence="5" id="KW-0165">Cleavage on pair of basic residues</keyword>